<dbReference type="OMA" id="PICFHIK"/>
<dbReference type="PhylomeDB" id="A0A0G4F0P6"/>
<name>A0A0G4F0P6_VITBC</name>
<dbReference type="FunCoup" id="A0A0G4F0P6">
    <property type="interactions" value="6"/>
</dbReference>
<sequence>MQSARQLAPVCCGRVRHAHKFAAGPTPNLDTIKRTVYQKMQPVHFAIKNDYTVGNYVYDKHFYGLLCSPLFEGKSYKEMHELVQRELEAAGIERGRVFLHCEPPSRWNKIQHKHVRWRWNLEK</sequence>
<keyword evidence="2" id="KW-1185">Reference proteome</keyword>
<organism evidence="1 2">
    <name type="scientific">Vitrella brassicaformis (strain CCMP3155)</name>
    <dbReference type="NCBI Taxonomy" id="1169540"/>
    <lineage>
        <taxon>Eukaryota</taxon>
        <taxon>Sar</taxon>
        <taxon>Alveolata</taxon>
        <taxon>Colpodellida</taxon>
        <taxon>Vitrellaceae</taxon>
        <taxon>Vitrella</taxon>
    </lineage>
</organism>
<dbReference type="AlphaFoldDB" id="A0A0G4F0P6"/>
<dbReference type="InterPro" id="IPR036065">
    <property type="entry name" value="BolA-like_sf"/>
</dbReference>
<accession>A0A0G4F0P6</accession>
<gene>
    <name evidence="1" type="ORF">Vbra_14264</name>
</gene>
<dbReference type="OrthoDB" id="446277at2759"/>
<dbReference type="EMBL" id="CDMY01000357">
    <property type="protein sequence ID" value="CEM05421.1"/>
    <property type="molecule type" value="Genomic_DNA"/>
</dbReference>
<evidence type="ECO:0000313" key="2">
    <source>
        <dbReference type="Proteomes" id="UP000041254"/>
    </source>
</evidence>
<protein>
    <submittedName>
        <fullName evidence="1">Uncharacterized protein</fullName>
    </submittedName>
</protein>
<dbReference type="SUPFAM" id="SSF82657">
    <property type="entry name" value="BolA-like"/>
    <property type="match status" value="1"/>
</dbReference>
<dbReference type="InParanoid" id="A0A0G4F0P6"/>
<dbReference type="VEuPathDB" id="CryptoDB:Vbra_14264"/>
<dbReference type="Proteomes" id="UP000041254">
    <property type="component" value="Unassembled WGS sequence"/>
</dbReference>
<proteinExistence type="predicted"/>
<reference evidence="1 2" key="1">
    <citation type="submission" date="2014-11" db="EMBL/GenBank/DDBJ databases">
        <authorList>
            <person name="Zhu J."/>
            <person name="Qi W."/>
            <person name="Song R."/>
        </authorList>
    </citation>
    <scope>NUCLEOTIDE SEQUENCE [LARGE SCALE GENOMIC DNA]</scope>
</reference>
<evidence type="ECO:0000313" key="1">
    <source>
        <dbReference type="EMBL" id="CEM05421.1"/>
    </source>
</evidence>